<feature type="region of interest" description="Disordered" evidence="1">
    <location>
        <begin position="135"/>
        <end position="190"/>
    </location>
</feature>
<feature type="region of interest" description="Disordered" evidence="1">
    <location>
        <begin position="68"/>
        <end position="89"/>
    </location>
</feature>
<accession>A0A212CE40</accession>
<evidence type="ECO:0000313" key="2">
    <source>
        <dbReference type="EMBL" id="OWK04257.1"/>
    </source>
</evidence>
<evidence type="ECO:0000313" key="3">
    <source>
        <dbReference type="Proteomes" id="UP000242450"/>
    </source>
</evidence>
<dbReference type="AlphaFoldDB" id="A0A212CE40"/>
<dbReference type="Proteomes" id="UP000242450">
    <property type="component" value="Chromosome 21"/>
</dbReference>
<protein>
    <submittedName>
        <fullName evidence="2">Uncharacterized protein</fullName>
    </submittedName>
</protein>
<sequence>MCGSFLKVAGTLGHERKRVPGDGKGVCDDTGTFVMTRLWTPEWPRQADGECLGFRRAWDLPRFPPCRQEAGRLDGNPGQDPETVPTAGGRPYAIPSYASYANPSYANPSYACLSFNLEEPATSIFTSSPVKRALLFGDPSHTHTHTKPEEDGRPDGEQGPAQWPSDSRAVSLSSSSCSGPSLRPRSVGPCGRGWGGGGNVCIPDMDEAAALDFLEKVRTTDTPNPKERTKVKMVRAVAETLTFWGEREKPQGLEPHKEERRKL</sequence>
<name>A0A212CE40_CEREH</name>
<dbReference type="EMBL" id="MKHE01000021">
    <property type="protein sequence ID" value="OWK04257.1"/>
    <property type="molecule type" value="Genomic_DNA"/>
</dbReference>
<comment type="caution">
    <text evidence="2">The sequence shown here is derived from an EMBL/GenBank/DDBJ whole genome shotgun (WGS) entry which is preliminary data.</text>
</comment>
<gene>
    <name evidence="2" type="ORF">Celaphus_00016200</name>
</gene>
<organism evidence="2 3">
    <name type="scientific">Cervus elaphus hippelaphus</name>
    <name type="common">European red deer</name>
    <dbReference type="NCBI Taxonomy" id="46360"/>
    <lineage>
        <taxon>Eukaryota</taxon>
        <taxon>Metazoa</taxon>
        <taxon>Chordata</taxon>
        <taxon>Craniata</taxon>
        <taxon>Vertebrata</taxon>
        <taxon>Euteleostomi</taxon>
        <taxon>Mammalia</taxon>
        <taxon>Eutheria</taxon>
        <taxon>Laurasiatheria</taxon>
        <taxon>Artiodactyla</taxon>
        <taxon>Ruminantia</taxon>
        <taxon>Pecora</taxon>
        <taxon>Cervidae</taxon>
        <taxon>Cervinae</taxon>
        <taxon>Cervus</taxon>
    </lineage>
</organism>
<feature type="compositionally biased region" description="Basic and acidic residues" evidence="1">
    <location>
        <begin position="146"/>
        <end position="156"/>
    </location>
</feature>
<feature type="compositionally biased region" description="Low complexity" evidence="1">
    <location>
        <begin position="164"/>
        <end position="189"/>
    </location>
</feature>
<keyword evidence="3" id="KW-1185">Reference proteome</keyword>
<proteinExistence type="predicted"/>
<reference evidence="2 3" key="1">
    <citation type="journal article" date="2018" name="Mol. Genet. Genomics">
        <title>The red deer Cervus elaphus genome CerEla1.0: sequencing, annotating, genes, and chromosomes.</title>
        <authorList>
            <person name="Bana N.A."/>
            <person name="Nyiri A."/>
            <person name="Nagy J."/>
            <person name="Frank K."/>
            <person name="Nagy T."/>
            <person name="Steger V."/>
            <person name="Schiller M."/>
            <person name="Lakatos P."/>
            <person name="Sugar L."/>
            <person name="Horn P."/>
            <person name="Barta E."/>
            <person name="Orosz L."/>
        </authorList>
    </citation>
    <scope>NUCLEOTIDE SEQUENCE [LARGE SCALE GENOMIC DNA]</scope>
    <source>
        <strain evidence="2">Hungarian</strain>
    </source>
</reference>
<evidence type="ECO:0000256" key="1">
    <source>
        <dbReference type="SAM" id="MobiDB-lite"/>
    </source>
</evidence>